<dbReference type="InterPro" id="IPR016195">
    <property type="entry name" value="Pol/histidinol_Pase-like"/>
</dbReference>
<dbReference type="EC" id="3.1.3.48" evidence="2"/>
<evidence type="ECO:0000313" key="6">
    <source>
        <dbReference type="Proteomes" id="UP000319852"/>
    </source>
</evidence>
<dbReference type="PANTHER" id="PTHR39181">
    <property type="entry name" value="TYROSINE-PROTEIN PHOSPHATASE YWQE"/>
    <property type="match status" value="1"/>
</dbReference>
<dbReference type="PIRSF" id="PIRSF016557">
    <property type="entry name" value="Caps_synth_CpsB"/>
    <property type="match status" value="1"/>
</dbReference>
<keyword evidence="3 5" id="KW-0378">Hydrolase</keyword>
<gene>
    <name evidence="5" type="primary">ywqE_2</name>
    <name evidence="5" type="ORF">HG15A2_31520</name>
</gene>
<reference evidence="5 6" key="1">
    <citation type="submission" date="2019-02" db="EMBL/GenBank/DDBJ databases">
        <title>Deep-cultivation of Planctomycetes and their phenomic and genomic characterization uncovers novel biology.</title>
        <authorList>
            <person name="Wiegand S."/>
            <person name="Jogler M."/>
            <person name="Boedeker C."/>
            <person name="Pinto D."/>
            <person name="Vollmers J."/>
            <person name="Rivas-Marin E."/>
            <person name="Kohn T."/>
            <person name="Peeters S.H."/>
            <person name="Heuer A."/>
            <person name="Rast P."/>
            <person name="Oberbeckmann S."/>
            <person name="Bunk B."/>
            <person name="Jeske O."/>
            <person name="Meyerdierks A."/>
            <person name="Storesund J.E."/>
            <person name="Kallscheuer N."/>
            <person name="Luecker S."/>
            <person name="Lage O.M."/>
            <person name="Pohl T."/>
            <person name="Merkel B.J."/>
            <person name="Hornburger P."/>
            <person name="Mueller R.-W."/>
            <person name="Bruemmer F."/>
            <person name="Labrenz M."/>
            <person name="Spormann A.M."/>
            <person name="Op den Camp H."/>
            <person name="Overmann J."/>
            <person name="Amann R."/>
            <person name="Jetten M.S.M."/>
            <person name="Mascher T."/>
            <person name="Medema M.H."/>
            <person name="Devos D.P."/>
            <person name="Kaster A.-K."/>
            <person name="Ovreas L."/>
            <person name="Rohde M."/>
            <person name="Galperin M.Y."/>
            <person name="Jogler C."/>
        </authorList>
    </citation>
    <scope>NUCLEOTIDE SEQUENCE [LARGE SCALE GENOMIC DNA]</scope>
    <source>
        <strain evidence="5 6">HG15A2</strain>
    </source>
</reference>
<proteinExistence type="inferred from homology"/>
<dbReference type="InterPro" id="IPR016667">
    <property type="entry name" value="Caps_polysacc_synth_CpsB/CapC"/>
</dbReference>
<dbReference type="Proteomes" id="UP000319852">
    <property type="component" value="Chromosome"/>
</dbReference>
<dbReference type="EMBL" id="CP036263">
    <property type="protein sequence ID" value="QDS99821.1"/>
    <property type="molecule type" value="Genomic_DNA"/>
</dbReference>
<protein>
    <recommendedName>
        <fullName evidence="2">protein-tyrosine-phosphatase</fullName>
        <ecNumber evidence="2">3.1.3.48</ecNumber>
    </recommendedName>
</protein>
<keyword evidence="6" id="KW-1185">Reference proteome</keyword>
<comment type="catalytic activity">
    <reaction evidence="4">
        <text>O-phospho-L-tyrosyl-[protein] + H2O = L-tyrosyl-[protein] + phosphate</text>
        <dbReference type="Rhea" id="RHEA:10684"/>
        <dbReference type="Rhea" id="RHEA-COMP:10136"/>
        <dbReference type="Rhea" id="RHEA-COMP:20101"/>
        <dbReference type="ChEBI" id="CHEBI:15377"/>
        <dbReference type="ChEBI" id="CHEBI:43474"/>
        <dbReference type="ChEBI" id="CHEBI:46858"/>
        <dbReference type="ChEBI" id="CHEBI:61978"/>
        <dbReference type="EC" id="3.1.3.48"/>
    </reaction>
</comment>
<comment type="similarity">
    <text evidence="1">Belongs to the metallo-dependent hydrolases superfamily. CpsB/CapC family.</text>
</comment>
<dbReference type="SUPFAM" id="SSF89550">
    <property type="entry name" value="PHP domain-like"/>
    <property type="match status" value="1"/>
</dbReference>
<name>A0A517MY61_9BACT</name>
<evidence type="ECO:0000313" key="5">
    <source>
        <dbReference type="EMBL" id="QDS99821.1"/>
    </source>
</evidence>
<dbReference type="Pfam" id="PF19567">
    <property type="entry name" value="CpsB_CapC"/>
    <property type="match status" value="1"/>
</dbReference>
<evidence type="ECO:0000256" key="2">
    <source>
        <dbReference type="ARBA" id="ARBA00013064"/>
    </source>
</evidence>
<dbReference type="KEGG" id="amob:HG15A2_31520"/>
<dbReference type="GO" id="GO:0004725">
    <property type="term" value="F:protein tyrosine phosphatase activity"/>
    <property type="evidence" value="ECO:0007669"/>
    <property type="project" value="UniProtKB-EC"/>
</dbReference>
<evidence type="ECO:0000256" key="4">
    <source>
        <dbReference type="ARBA" id="ARBA00051722"/>
    </source>
</evidence>
<dbReference type="PANTHER" id="PTHR39181:SF1">
    <property type="entry name" value="TYROSINE-PROTEIN PHOSPHATASE YWQE"/>
    <property type="match status" value="1"/>
</dbReference>
<dbReference type="GO" id="GO:0030145">
    <property type="term" value="F:manganese ion binding"/>
    <property type="evidence" value="ECO:0007669"/>
    <property type="project" value="InterPro"/>
</dbReference>
<accession>A0A517MY61</accession>
<sequence length="291" mass="31816">MLFSSMVCGFSLRGHSGRSSSLRKYSFMSHAFVDIHCHLLPGVDDGSPDLATTLAMAKMAVESGTRAMILTPHQLGANSHNHGDDLRRKTAELQHQLEQTGSCLQVLPGADVRIEDGMFEKLASGEVLTLADRKRHVLLELPHELYFPLEGLLEQLKRMGLVGILSHPERNEGLLRDPGVLPGLVDAGCLMQVTAGSLVGGMGKAPQKLAEWMVAEGLVHFLATDAHGLRARRPRMHHAFKRLSDLAGEEMAIELCCDNPAMVAAGEEVAPGRRKPQTSLWQRLFSPRRVA</sequence>
<dbReference type="AlphaFoldDB" id="A0A517MY61"/>
<evidence type="ECO:0000256" key="1">
    <source>
        <dbReference type="ARBA" id="ARBA00005750"/>
    </source>
</evidence>
<organism evidence="5 6">
    <name type="scientific">Adhaeretor mobilis</name>
    <dbReference type="NCBI Taxonomy" id="1930276"/>
    <lineage>
        <taxon>Bacteria</taxon>
        <taxon>Pseudomonadati</taxon>
        <taxon>Planctomycetota</taxon>
        <taxon>Planctomycetia</taxon>
        <taxon>Pirellulales</taxon>
        <taxon>Lacipirellulaceae</taxon>
        <taxon>Adhaeretor</taxon>
    </lineage>
</organism>
<dbReference type="Gene3D" id="3.20.20.140">
    <property type="entry name" value="Metal-dependent hydrolases"/>
    <property type="match status" value="1"/>
</dbReference>
<evidence type="ECO:0000256" key="3">
    <source>
        <dbReference type="ARBA" id="ARBA00022801"/>
    </source>
</evidence>